<sequence length="154" mass="17682">MARKYACPALFHSAQLTEKEVGLREWDEKGNSTMTNSADLIAITEVVRVYATAMTTGNRADLERIFFENSCEVGHYEGDLLWNSRDDFIKMCEAEADSSLKAWWEIRNISIHGDIAVVHVEDVWAGMRFDTILTLLRHEDAWRVTAKAYRIKPQ</sequence>
<dbReference type="Gene3D" id="3.10.450.50">
    <property type="match status" value="1"/>
</dbReference>
<dbReference type="EMBL" id="JBFNXX010000017">
    <property type="protein sequence ID" value="MEW9921606.1"/>
    <property type="molecule type" value="Genomic_DNA"/>
</dbReference>
<dbReference type="SUPFAM" id="SSF54427">
    <property type="entry name" value="NTF2-like"/>
    <property type="match status" value="1"/>
</dbReference>
<evidence type="ECO:0000313" key="2">
    <source>
        <dbReference type="Proteomes" id="UP001556098"/>
    </source>
</evidence>
<comment type="caution">
    <text evidence="1">The sequence shown here is derived from an EMBL/GenBank/DDBJ whole genome shotgun (WGS) entry which is preliminary data.</text>
</comment>
<keyword evidence="2" id="KW-1185">Reference proteome</keyword>
<reference evidence="1 2" key="1">
    <citation type="submission" date="2024-07" db="EMBL/GenBank/DDBJ databases">
        <title>Marimonas sp.nov., isolated from tidal-flat sediment.</title>
        <authorList>
            <person name="Jayan J.N."/>
            <person name="Lee S.S."/>
        </authorList>
    </citation>
    <scope>NUCLEOTIDE SEQUENCE [LARGE SCALE GENOMIC DNA]</scope>
    <source>
        <strain evidence="1 2">MJW-29</strain>
    </source>
</reference>
<name>A0ABV3RRJ0_9RHOB</name>
<dbReference type="Pfam" id="PF12893">
    <property type="entry name" value="Lumazine_bd_2"/>
    <property type="match status" value="1"/>
</dbReference>
<gene>
    <name evidence="1" type="ORF">AB2B41_18505</name>
</gene>
<dbReference type="Proteomes" id="UP001556098">
    <property type="component" value="Unassembled WGS sequence"/>
</dbReference>
<dbReference type="RefSeq" id="WP_367879304.1">
    <property type="nucleotide sequence ID" value="NZ_JBFNXX010000017.1"/>
</dbReference>
<dbReference type="InterPro" id="IPR039437">
    <property type="entry name" value="FrzH/put_lumazine-bd"/>
</dbReference>
<protein>
    <submittedName>
        <fullName evidence="1">Nuclear transport factor 2 family protein</fullName>
    </submittedName>
</protein>
<proteinExistence type="predicted"/>
<accession>A0ABV3RRJ0</accession>
<evidence type="ECO:0000313" key="1">
    <source>
        <dbReference type="EMBL" id="MEW9921606.1"/>
    </source>
</evidence>
<organism evidence="1 2">
    <name type="scientific">Sulfitobacter sediminis</name>
    <dbReference type="NCBI Taxonomy" id="3234186"/>
    <lineage>
        <taxon>Bacteria</taxon>
        <taxon>Pseudomonadati</taxon>
        <taxon>Pseudomonadota</taxon>
        <taxon>Alphaproteobacteria</taxon>
        <taxon>Rhodobacterales</taxon>
        <taxon>Roseobacteraceae</taxon>
        <taxon>Sulfitobacter</taxon>
    </lineage>
</organism>
<dbReference type="InterPro" id="IPR032710">
    <property type="entry name" value="NTF2-like_dom_sf"/>
</dbReference>